<accession>A0A497EW01</accession>
<dbReference type="Proteomes" id="UP000268446">
    <property type="component" value="Unassembled WGS sequence"/>
</dbReference>
<organism evidence="1 2">
    <name type="scientific">Thermoproteota archaeon</name>
    <dbReference type="NCBI Taxonomy" id="2056631"/>
    <lineage>
        <taxon>Archaea</taxon>
        <taxon>Thermoproteota</taxon>
    </lineage>
</organism>
<sequence>MLYRSFKLTNVLIKIENPESRPLTYRKLKITDDEAITQYYKAITEGEDAKSALTSAMSTLKMGEDAEIPLSSLSDATGMIMLTIRDRAIHPTLIIFNCKSLKQLNLQLALTQILQEDISLSLGLEPNMIVAFTPKIRLDQSEV</sequence>
<proteinExistence type="predicted"/>
<dbReference type="EMBL" id="QMQZ01000058">
    <property type="protein sequence ID" value="RLE51397.1"/>
    <property type="molecule type" value="Genomic_DNA"/>
</dbReference>
<evidence type="ECO:0000313" key="1">
    <source>
        <dbReference type="EMBL" id="RLE51397.1"/>
    </source>
</evidence>
<evidence type="ECO:0000313" key="2">
    <source>
        <dbReference type="Proteomes" id="UP000268446"/>
    </source>
</evidence>
<protein>
    <submittedName>
        <fullName evidence="1">Uncharacterized protein</fullName>
    </submittedName>
</protein>
<gene>
    <name evidence="1" type="ORF">DRJ20_02210</name>
</gene>
<dbReference type="AlphaFoldDB" id="A0A497EW01"/>
<comment type="caution">
    <text evidence="1">The sequence shown here is derived from an EMBL/GenBank/DDBJ whole genome shotgun (WGS) entry which is preliminary data.</text>
</comment>
<reference evidence="1 2" key="1">
    <citation type="submission" date="2018-06" db="EMBL/GenBank/DDBJ databases">
        <title>Extensive metabolic versatility and redundancy in microbially diverse, dynamic hydrothermal sediments.</title>
        <authorList>
            <person name="Dombrowski N."/>
            <person name="Teske A."/>
            <person name="Baker B.J."/>
        </authorList>
    </citation>
    <scope>NUCLEOTIDE SEQUENCE [LARGE SCALE GENOMIC DNA]</scope>
    <source>
        <strain evidence="1">B29_G17</strain>
    </source>
</reference>
<name>A0A497EW01_9CREN</name>